<gene>
    <name evidence="3" type="ORF">DFO73_102232</name>
</gene>
<dbReference type="OrthoDB" id="7593573at2"/>
<protein>
    <recommendedName>
        <fullName evidence="2">SWIM-type domain-containing protein</fullName>
    </recommendedName>
</protein>
<dbReference type="PROSITE" id="PS50966">
    <property type="entry name" value="ZF_SWIM"/>
    <property type="match status" value="1"/>
</dbReference>
<keyword evidence="1" id="KW-0479">Metal-binding</keyword>
<evidence type="ECO:0000256" key="1">
    <source>
        <dbReference type="PROSITE-ProRule" id="PRU00325"/>
    </source>
</evidence>
<feature type="domain" description="SWIM-type" evidence="2">
    <location>
        <begin position="64"/>
        <end position="97"/>
    </location>
</feature>
<sequence>MIPERFLEPLQFAANDLKGLLRAENEEDVRLVQKGLMLFRQGLVFQLRFEGDKVAATVQDVTPAKVELDLEFIHLSECSCPAEGFCRHQVAVFLQLLSKARSVSMWIEEWRKPIKEKQTAKNWGLQRAKDLLKSSGKQQADYDRWISTFEESFTELMEKQGEPRPYVLPELFHVYLRRMKAGAPVEQEWKLLYLLVGYVFSFKKLMALSMKYGHHEEMIDRYYRHLYQSLMDDSVEIMNKLSVHSLPFAFDQFIEKLKDESTGLITGPFQLEYERAHLYRLLWTHFFKKKEWREAEIKKLGSFYKEDESPSLPSAVGLTHLNILERNEEQALSFLNIPNETLTPYMLYWLDYFSAQKEWNRMGAYVESFIHKLRDYLKMSGDYYACMDFTRLAIKSISPYCIETNRLDLFEKALMETLPYSYSDYEYLLFEKGEFDKWADLQAFIGFDIDTLGKDRIKEISKKEPGILLPLYHHAIQDHINLKNRDHYREAVRKMKKLRTLYNKLKRQEDWLLFLEMLLEKTKRLRAFQEECKRGKLIDA</sequence>
<keyword evidence="1" id="KW-0862">Zinc</keyword>
<dbReference type="AlphaFoldDB" id="A0A2V3A4Q1"/>
<name>A0A2V3A4Q1_9BACI</name>
<reference evidence="3 4" key="1">
    <citation type="submission" date="2018-05" db="EMBL/GenBank/DDBJ databases">
        <title>Freshwater and sediment microbial communities from various areas in North America, analyzing microbe dynamics in response to fracking.</title>
        <authorList>
            <person name="Lamendella R."/>
        </authorList>
    </citation>
    <scope>NUCLEOTIDE SEQUENCE [LARGE SCALE GENOMIC DNA]</scope>
    <source>
        <strain evidence="3 4">15_TX</strain>
    </source>
</reference>
<evidence type="ECO:0000313" key="3">
    <source>
        <dbReference type="EMBL" id="PWW31237.1"/>
    </source>
</evidence>
<accession>A0A2V3A4Q1</accession>
<dbReference type="EMBL" id="QGTW01000002">
    <property type="protein sequence ID" value="PWW31237.1"/>
    <property type="molecule type" value="Genomic_DNA"/>
</dbReference>
<keyword evidence="1" id="KW-0863">Zinc-finger</keyword>
<dbReference type="Proteomes" id="UP000247150">
    <property type="component" value="Unassembled WGS sequence"/>
</dbReference>
<comment type="caution">
    <text evidence="3">The sequence shown here is derived from an EMBL/GenBank/DDBJ whole genome shotgun (WGS) entry which is preliminary data.</text>
</comment>
<dbReference type="GO" id="GO:0008270">
    <property type="term" value="F:zinc ion binding"/>
    <property type="evidence" value="ECO:0007669"/>
    <property type="project" value="UniProtKB-KW"/>
</dbReference>
<evidence type="ECO:0000259" key="2">
    <source>
        <dbReference type="PROSITE" id="PS50966"/>
    </source>
</evidence>
<evidence type="ECO:0000313" key="4">
    <source>
        <dbReference type="Proteomes" id="UP000247150"/>
    </source>
</evidence>
<organism evidence="3 4">
    <name type="scientific">Cytobacillus oceanisediminis</name>
    <dbReference type="NCBI Taxonomy" id="665099"/>
    <lineage>
        <taxon>Bacteria</taxon>
        <taxon>Bacillati</taxon>
        <taxon>Bacillota</taxon>
        <taxon>Bacilli</taxon>
        <taxon>Bacillales</taxon>
        <taxon>Bacillaceae</taxon>
        <taxon>Cytobacillus</taxon>
    </lineage>
</organism>
<dbReference type="InterPro" id="IPR007527">
    <property type="entry name" value="Znf_SWIM"/>
</dbReference>
<proteinExistence type="predicted"/>
<dbReference type="RefSeq" id="WP_110063777.1">
    <property type="nucleotide sequence ID" value="NZ_QGTW01000002.1"/>
</dbReference>